<dbReference type="Pfam" id="PF06429">
    <property type="entry name" value="Flg_bbr_C"/>
    <property type="match status" value="1"/>
</dbReference>
<evidence type="ECO:0000256" key="4">
    <source>
        <dbReference type="ARBA" id="ARBA00038560"/>
    </source>
</evidence>
<name>A0ABT1WJ40_9BURK</name>
<dbReference type="Pfam" id="PF22692">
    <property type="entry name" value="LlgE_F_G_D1"/>
    <property type="match status" value="1"/>
</dbReference>
<evidence type="ECO:0000256" key="5">
    <source>
        <dbReference type="ARBA" id="ARBA00040228"/>
    </source>
</evidence>
<comment type="caution">
    <text evidence="10">The sequence shown here is derived from an EMBL/GenBank/DDBJ whole genome shotgun (WGS) entry which is preliminary data.</text>
</comment>
<dbReference type="InterPro" id="IPR053967">
    <property type="entry name" value="LlgE_F_G-like_D1"/>
</dbReference>
<evidence type="ECO:0000256" key="2">
    <source>
        <dbReference type="ARBA" id="ARBA00009677"/>
    </source>
</evidence>
<dbReference type="PANTHER" id="PTHR30435:SF18">
    <property type="entry name" value="FLAGELLAR BASAL-BODY ROD PROTEIN FLGF"/>
    <property type="match status" value="1"/>
</dbReference>
<comment type="similarity">
    <text evidence="2 6">Belongs to the flagella basal body rod proteins family.</text>
</comment>
<keyword evidence="11" id="KW-1185">Reference proteome</keyword>
<evidence type="ECO:0000259" key="9">
    <source>
        <dbReference type="Pfam" id="PF22692"/>
    </source>
</evidence>
<feature type="domain" description="Flagellar basal-body/hook protein C-terminal" evidence="8">
    <location>
        <begin position="205"/>
        <end position="249"/>
    </location>
</feature>
<sequence length="253" mass="26567">MDKVGFLAANAAAAAMSRQENIANNLANVNTSGFRAQVVALRSTPLVALTPSGEARLDTRTFATETVTGYDARPGVMQQTGRDLDIAVSTPGWLVVQRANGAEGYTRAGSLVVNNAGVLVNTDGLPVLGEGGALEIPEGARVQISDTGLVSVRNGNGNNVALQDIGQLRLVNPEANTLERAPDGYFQPKAGAVAPEQAQNVRLRAGYLEGSNVNPAEAIVEMIAAQRTFDVSMKTVSMTKESDQKADSLLQFN</sequence>
<dbReference type="EMBL" id="JANIGO010000005">
    <property type="protein sequence ID" value="MCQ8897542.1"/>
    <property type="molecule type" value="Genomic_DNA"/>
</dbReference>
<dbReference type="InterPro" id="IPR020013">
    <property type="entry name" value="Flagellar_FlgE/F/G"/>
</dbReference>
<accession>A0ABT1WJ40</accession>
<organism evidence="10 11">
    <name type="scientific">Limnobacter humi</name>
    <dbReference type="NCBI Taxonomy" id="1778671"/>
    <lineage>
        <taxon>Bacteria</taxon>
        <taxon>Pseudomonadati</taxon>
        <taxon>Pseudomonadota</taxon>
        <taxon>Betaproteobacteria</taxon>
        <taxon>Burkholderiales</taxon>
        <taxon>Burkholderiaceae</taxon>
        <taxon>Limnobacter</taxon>
    </lineage>
</organism>
<gene>
    <name evidence="10" type="primary">flgF</name>
    <name evidence="10" type="ORF">NQT62_13960</name>
</gene>
<feature type="domain" description="Flagellar hook protein FlgE/F/G-like D1" evidence="9">
    <location>
        <begin position="88"/>
        <end position="152"/>
    </location>
</feature>
<evidence type="ECO:0000313" key="10">
    <source>
        <dbReference type="EMBL" id="MCQ8897542.1"/>
    </source>
</evidence>
<evidence type="ECO:0000259" key="7">
    <source>
        <dbReference type="Pfam" id="PF00460"/>
    </source>
</evidence>
<evidence type="ECO:0000256" key="1">
    <source>
        <dbReference type="ARBA" id="ARBA00004117"/>
    </source>
</evidence>
<dbReference type="NCBIfam" id="NF009280">
    <property type="entry name" value="PRK12640.1"/>
    <property type="match status" value="1"/>
</dbReference>
<dbReference type="NCBIfam" id="TIGR03506">
    <property type="entry name" value="FlgEFG_subfam"/>
    <property type="match status" value="1"/>
</dbReference>
<evidence type="ECO:0000256" key="6">
    <source>
        <dbReference type="RuleBase" id="RU362116"/>
    </source>
</evidence>
<feature type="domain" description="Flagellar basal body rod protein N-terminal" evidence="7">
    <location>
        <begin position="8"/>
        <end position="35"/>
    </location>
</feature>
<dbReference type="PANTHER" id="PTHR30435">
    <property type="entry name" value="FLAGELLAR PROTEIN"/>
    <property type="match status" value="1"/>
</dbReference>
<keyword evidence="10" id="KW-0969">Cilium</keyword>
<keyword evidence="10" id="KW-0966">Cell projection</keyword>
<evidence type="ECO:0000256" key="3">
    <source>
        <dbReference type="ARBA" id="ARBA00023143"/>
    </source>
</evidence>
<keyword evidence="10" id="KW-0282">Flagellum</keyword>
<evidence type="ECO:0000313" key="11">
    <source>
        <dbReference type="Proteomes" id="UP001204142"/>
    </source>
</evidence>
<proteinExistence type="inferred from homology"/>
<protein>
    <recommendedName>
        <fullName evidence="5 6">Flagellar basal-body rod protein FlgF</fullName>
    </recommendedName>
</protein>
<dbReference type="RefSeq" id="WP_256765347.1">
    <property type="nucleotide sequence ID" value="NZ_JANIGO010000005.1"/>
</dbReference>
<dbReference type="InterPro" id="IPR010930">
    <property type="entry name" value="Flg_bb/hook_C_dom"/>
</dbReference>
<comment type="subunit">
    <text evidence="4 6">The basal body constitutes a major portion of the flagellar organelle and consists of five rings (E,L,P,S, and M) mounted on a central rod. The rod consists of about 26 subunits of FlgG in the distal portion, and FlgB, FlgC and FlgF are thought to build up the proximal portion of the rod with about 6 subunits each.</text>
</comment>
<dbReference type="SUPFAM" id="SSF117143">
    <property type="entry name" value="Flagellar hook protein flgE"/>
    <property type="match status" value="1"/>
</dbReference>
<dbReference type="Pfam" id="PF00460">
    <property type="entry name" value="Flg_bb_rod"/>
    <property type="match status" value="1"/>
</dbReference>
<evidence type="ECO:0000259" key="8">
    <source>
        <dbReference type="Pfam" id="PF06429"/>
    </source>
</evidence>
<dbReference type="InterPro" id="IPR001444">
    <property type="entry name" value="Flag_bb_rod_N"/>
</dbReference>
<reference evidence="10 11" key="1">
    <citation type="submission" date="2022-07" db="EMBL/GenBank/DDBJ databases">
        <authorList>
            <person name="Xamxidin M."/>
            <person name="Wu M."/>
        </authorList>
    </citation>
    <scope>NUCLEOTIDE SEQUENCE [LARGE SCALE GENOMIC DNA]</scope>
    <source>
        <strain evidence="10 11">NBRC 111650</strain>
    </source>
</reference>
<keyword evidence="3 6" id="KW-0975">Bacterial flagellum</keyword>
<comment type="subcellular location">
    <subcellularLocation>
        <location evidence="1 6">Bacterial flagellum basal body</location>
    </subcellularLocation>
</comment>
<dbReference type="InterPro" id="IPR037925">
    <property type="entry name" value="FlgE/F/G-like"/>
</dbReference>
<dbReference type="Proteomes" id="UP001204142">
    <property type="component" value="Unassembled WGS sequence"/>
</dbReference>